<dbReference type="Proteomes" id="UP001379533">
    <property type="component" value="Chromosome"/>
</dbReference>
<sequence length="309" mass="34029">MEHRPFPKIPLHLRDAVPSKVSRWVATEKIHGAHFVMGTDGAVVRFGKRKSWLDAGDVFFGWQLLRSPLDAAVREVHRRLGGHGRTYFYGELYGGGYPHSDVAPVHGVTPVQTGIWYAPDIQFALFDILVDGGVFLAHSKLKECTQGTGLGLVPTMLEGTRSEVGALESRFLTRVPRDLPALPNNFAEGLVLKPDADLAPENRPVFKIKIPEFSEVQFDESEPWNSDIRLSGHELQALATRLVNLPRLASARSKVGHGSREQLLDEVVLDVLVDLEAAFPVAMASLDAAAEDQLRAHILELALELARTA</sequence>
<proteinExistence type="predicted"/>
<gene>
    <name evidence="2" type="ORF">LZC95_13230</name>
</gene>
<reference evidence="2 3" key="1">
    <citation type="submission" date="2021-12" db="EMBL/GenBank/DDBJ databases">
        <title>Discovery of the Pendulisporaceae a myxobacterial family with distinct sporulation behavior and unique specialized metabolism.</title>
        <authorList>
            <person name="Garcia R."/>
            <person name="Popoff A."/>
            <person name="Bader C.D."/>
            <person name="Loehr J."/>
            <person name="Walesch S."/>
            <person name="Walt C."/>
            <person name="Boldt J."/>
            <person name="Bunk B."/>
            <person name="Haeckl F.J.F.P.J."/>
            <person name="Gunesch A.P."/>
            <person name="Birkelbach J."/>
            <person name="Nuebel U."/>
            <person name="Pietschmann T."/>
            <person name="Bach T."/>
            <person name="Mueller R."/>
        </authorList>
    </citation>
    <scope>NUCLEOTIDE SEQUENCE [LARGE SCALE GENOMIC DNA]</scope>
    <source>
        <strain evidence="2 3">MSr12523</strain>
    </source>
</reference>
<dbReference type="InterPro" id="IPR021122">
    <property type="entry name" value="RNA_ligase_dom_REL/Rnl2"/>
</dbReference>
<feature type="domain" description="RNA ligase" evidence="1">
    <location>
        <begin position="23"/>
        <end position="209"/>
    </location>
</feature>
<dbReference type="Pfam" id="PF09414">
    <property type="entry name" value="RNA_ligase"/>
    <property type="match status" value="1"/>
</dbReference>
<dbReference type="Gene3D" id="3.30.1490.70">
    <property type="match status" value="1"/>
</dbReference>
<name>A0ABZ2KJP3_9BACT</name>
<evidence type="ECO:0000313" key="3">
    <source>
        <dbReference type="Proteomes" id="UP001379533"/>
    </source>
</evidence>
<evidence type="ECO:0000313" key="2">
    <source>
        <dbReference type="EMBL" id="WXA97792.1"/>
    </source>
</evidence>
<organism evidence="2 3">
    <name type="scientific">Pendulispora brunnea</name>
    <dbReference type="NCBI Taxonomy" id="2905690"/>
    <lineage>
        <taxon>Bacteria</taxon>
        <taxon>Pseudomonadati</taxon>
        <taxon>Myxococcota</taxon>
        <taxon>Myxococcia</taxon>
        <taxon>Myxococcales</taxon>
        <taxon>Sorangiineae</taxon>
        <taxon>Pendulisporaceae</taxon>
        <taxon>Pendulispora</taxon>
    </lineage>
</organism>
<dbReference type="EMBL" id="CP089982">
    <property type="protein sequence ID" value="WXA97792.1"/>
    <property type="molecule type" value="Genomic_DNA"/>
</dbReference>
<keyword evidence="3" id="KW-1185">Reference proteome</keyword>
<dbReference type="GO" id="GO:0016874">
    <property type="term" value="F:ligase activity"/>
    <property type="evidence" value="ECO:0007669"/>
    <property type="project" value="UniProtKB-KW"/>
</dbReference>
<evidence type="ECO:0000259" key="1">
    <source>
        <dbReference type="Pfam" id="PF09414"/>
    </source>
</evidence>
<dbReference type="SUPFAM" id="SSF56091">
    <property type="entry name" value="DNA ligase/mRNA capping enzyme, catalytic domain"/>
    <property type="match status" value="1"/>
</dbReference>
<dbReference type="Gene3D" id="3.30.470.30">
    <property type="entry name" value="DNA ligase/mRNA capping enzyme"/>
    <property type="match status" value="1"/>
</dbReference>
<protein>
    <submittedName>
        <fullName evidence="2">RNA ligase</fullName>
    </submittedName>
</protein>
<dbReference type="RefSeq" id="WP_394848410.1">
    <property type="nucleotide sequence ID" value="NZ_CP089982.1"/>
</dbReference>
<accession>A0ABZ2KJP3</accession>
<keyword evidence="2" id="KW-0436">Ligase</keyword>